<evidence type="ECO:0000256" key="5">
    <source>
        <dbReference type="ARBA" id="ARBA00022989"/>
    </source>
</evidence>
<name>A0A2T8FG77_9ACTN</name>
<dbReference type="InterPro" id="IPR050545">
    <property type="entry name" value="Mycobact_MmpL"/>
</dbReference>
<keyword evidence="5 7" id="KW-1133">Transmembrane helix</keyword>
<feature type="transmembrane region" description="Helical" evidence="7">
    <location>
        <begin position="184"/>
        <end position="206"/>
    </location>
</feature>
<comment type="similarity">
    <text evidence="2">Belongs to the resistance-nodulation-cell division (RND) (TC 2.A.6) family. MmpL subfamily.</text>
</comment>
<keyword evidence="10" id="KW-1185">Reference proteome</keyword>
<feature type="transmembrane region" description="Helical" evidence="7">
    <location>
        <begin position="383"/>
        <end position="401"/>
    </location>
</feature>
<feature type="transmembrane region" description="Helical" evidence="7">
    <location>
        <begin position="585"/>
        <end position="603"/>
    </location>
</feature>
<dbReference type="InterPro" id="IPR004869">
    <property type="entry name" value="MMPL_dom"/>
</dbReference>
<dbReference type="PANTHER" id="PTHR33406">
    <property type="entry name" value="MEMBRANE PROTEIN MJ1562-RELATED"/>
    <property type="match status" value="1"/>
</dbReference>
<proteinExistence type="inferred from homology"/>
<dbReference type="Proteomes" id="UP000246018">
    <property type="component" value="Unassembled WGS sequence"/>
</dbReference>
<evidence type="ECO:0000256" key="3">
    <source>
        <dbReference type="ARBA" id="ARBA00022475"/>
    </source>
</evidence>
<dbReference type="Gene3D" id="1.20.1640.10">
    <property type="entry name" value="Multidrug efflux transporter AcrB transmembrane domain"/>
    <property type="match status" value="2"/>
</dbReference>
<evidence type="ECO:0000313" key="9">
    <source>
        <dbReference type="EMBL" id="PVG84728.1"/>
    </source>
</evidence>
<dbReference type="InterPro" id="IPR000731">
    <property type="entry name" value="SSD"/>
</dbReference>
<dbReference type="Pfam" id="PF03176">
    <property type="entry name" value="MMPL"/>
    <property type="match status" value="2"/>
</dbReference>
<keyword evidence="3" id="KW-1003">Cell membrane</keyword>
<feature type="transmembrane region" description="Helical" evidence="7">
    <location>
        <begin position="652"/>
        <end position="673"/>
    </location>
</feature>
<keyword evidence="4 7" id="KW-0812">Transmembrane</keyword>
<evidence type="ECO:0000259" key="8">
    <source>
        <dbReference type="PROSITE" id="PS50156"/>
    </source>
</evidence>
<keyword evidence="6 7" id="KW-0472">Membrane</keyword>
<feature type="transmembrane region" description="Helical" evidence="7">
    <location>
        <begin position="324"/>
        <end position="345"/>
    </location>
</feature>
<feature type="transmembrane region" description="Helical" evidence="7">
    <location>
        <begin position="291"/>
        <end position="312"/>
    </location>
</feature>
<dbReference type="GO" id="GO:0005886">
    <property type="term" value="C:plasma membrane"/>
    <property type="evidence" value="ECO:0007669"/>
    <property type="project" value="UniProtKB-SubCell"/>
</dbReference>
<dbReference type="SUPFAM" id="SSF82866">
    <property type="entry name" value="Multidrug efflux transporter AcrB transmembrane domain"/>
    <property type="match status" value="2"/>
</dbReference>
<feature type="transmembrane region" description="Helical" evidence="7">
    <location>
        <begin position="552"/>
        <end position="573"/>
    </location>
</feature>
<feature type="transmembrane region" description="Helical" evidence="7">
    <location>
        <begin position="213"/>
        <end position="236"/>
    </location>
</feature>
<evidence type="ECO:0000256" key="2">
    <source>
        <dbReference type="ARBA" id="ARBA00010157"/>
    </source>
</evidence>
<evidence type="ECO:0000256" key="7">
    <source>
        <dbReference type="SAM" id="Phobius"/>
    </source>
</evidence>
<gene>
    <name evidence="9" type="ORF">DDE18_03780</name>
</gene>
<dbReference type="PROSITE" id="PS50156">
    <property type="entry name" value="SSD"/>
    <property type="match status" value="1"/>
</dbReference>
<dbReference type="AlphaFoldDB" id="A0A2T8FG77"/>
<evidence type="ECO:0000313" key="10">
    <source>
        <dbReference type="Proteomes" id="UP000246018"/>
    </source>
</evidence>
<reference evidence="9 10" key="1">
    <citation type="submission" date="2018-04" db="EMBL/GenBank/DDBJ databases">
        <title>Genome of Nocardioides gansuensis WSJ-1.</title>
        <authorList>
            <person name="Wu S."/>
            <person name="Wang G."/>
        </authorList>
    </citation>
    <scope>NUCLEOTIDE SEQUENCE [LARGE SCALE GENOMIC DNA]</scope>
    <source>
        <strain evidence="9 10">WSJ-1</strain>
    </source>
</reference>
<evidence type="ECO:0000256" key="1">
    <source>
        <dbReference type="ARBA" id="ARBA00004651"/>
    </source>
</evidence>
<feature type="domain" description="SSD" evidence="8">
    <location>
        <begin position="213"/>
        <end position="345"/>
    </location>
</feature>
<sequence length="715" mass="75625">MHRQIAGKLTGPVTKWIVLVAWLAVFGGSFVFAAKLADVQNNEASSWLPESAESTRAFEKLAPFQDPNAIPTLVVYHRDGGLTEADREAIEQDAREFAAMEGVPEPVEGKRPPVVSPALAEQFGSPAVSEDGTVAQTMVTFDLGADGWNKMPDIADDLRDAAQIDGVDVYVAGAGGQAADAAEAFGGIDTTLLGATLGIVVLILLFTYRSPVLWILPIFSAVVALFVSQALIYFLARYADLTVNGQSYAILTILVIGAGTDYALLLVARYREELRRHEDRHEAMAFALHRAAPAILASAATVALGMLCLLFADMNSTAGLGPVAAIGIGVTFVVMVTLLPALLVITGRWIFWPRRPGFGSAEPTQAGLWAKVGRWITPRPRRVWVVTSVILGVACLGLLRLDTNGLATEDSYTQEFQSITGQKVLEDAGLVDQSNTVMVVANAGSEDAIVDALTGLDNVEPPKAPVTADGVTFVEAAIGSDPASAEAFATVERVRDTVHAIDGADALVGGGSAFYLDTKDAANRDNIVIIPIILLVVFLILMALLRSLVAPLILIATVVLSFGAAMGISSLLFEYVFGFAGSDPGFPLFAFVFLVALGIDYNIFLMTRVREETMESGTRKGSLVALASTGGVITSAGLVLAATFLVLGTIPVVFLAELGVAVALGVILDTMVVRSVLVTAINMDLGGKIWWPSKLDTADEELTAEAAEEPLETVH</sequence>
<dbReference type="EMBL" id="QDGZ01000001">
    <property type="protein sequence ID" value="PVG84728.1"/>
    <property type="molecule type" value="Genomic_DNA"/>
</dbReference>
<evidence type="ECO:0000256" key="4">
    <source>
        <dbReference type="ARBA" id="ARBA00022692"/>
    </source>
</evidence>
<dbReference type="RefSeq" id="WP_116570856.1">
    <property type="nucleotide sequence ID" value="NZ_QDGZ01000001.1"/>
</dbReference>
<dbReference type="PANTHER" id="PTHR33406:SF6">
    <property type="entry name" value="MEMBRANE PROTEIN YDGH-RELATED"/>
    <property type="match status" value="1"/>
</dbReference>
<feature type="transmembrane region" description="Helical" evidence="7">
    <location>
        <begin position="623"/>
        <end position="646"/>
    </location>
</feature>
<dbReference type="OrthoDB" id="2365435at2"/>
<accession>A0A2T8FG77</accession>
<comment type="subcellular location">
    <subcellularLocation>
        <location evidence="1">Cell membrane</location>
        <topology evidence="1">Multi-pass membrane protein</topology>
    </subcellularLocation>
</comment>
<feature type="transmembrane region" description="Helical" evidence="7">
    <location>
        <begin position="248"/>
        <end position="270"/>
    </location>
</feature>
<feature type="transmembrane region" description="Helical" evidence="7">
    <location>
        <begin position="527"/>
        <end position="545"/>
    </location>
</feature>
<protein>
    <recommendedName>
        <fullName evidence="8">SSD domain-containing protein</fullName>
    </recommendedName>
</protein>
<evidence type="ECO:0000256" key="6">
    <source>
        <dbReference type="ARBA" id="ARBA00023136"/>
    </source>
</evidence>
<comment type="caution">
    <text evidence="9">The sequence shown here is derived from an EMBL/GenBank/DDBJ whole genome shotgun (WGS) entry which is preliminary data.</text>
</comment>
<organism evidence="9 10">
    <name type="scientific">Nocardioides gansuensis</name>
    <dbReference type="NCBI Taxonomy" id="2138300"/>
    <lineage>
        <taxon>Bacteria</taxon>
        <taxon>Bacillati</taxon>
        <taxon>Actinomycetota</taxon>
        <taxon>Actinomycetes</taxon>
        <taxon>Propionibacteriales</taxon>
        <taxon>Nocardioidaceae</taxon>
        <taxon>Nocardioides</taxon>
    </lineage>
</organism>